<keyword evidence="3" id="KW-1185">Reference proteome</keyword>
<evidence type="ECO:0000313" key="3">
    <source>
        <dbReference type="Proteomes" id="UP001303046"/>
    </source>
</evidence>
<feature type="region of interest" description="Disordered" evidence="1">
    <location>
        <begin position="63"/>
        <end position="90"/>
    </location>
</feature>
<organism evidence="2 3">
    <name type="scientific">Necator americanus</name>
    <name type="common">Human hookworm</name>
    <dbReference type="NCBI Taxonomy" id="51031"/>
    <lineage>
        <taxon>Eukaryota</taxon>
        <taxon>Metazoa</taxon>
        <taxon>Ecdysozoa</taxon>
        <taxon>Nematoda</taxon>
        <taxon>Chromadorea</taxon>
        <taxon>Rhabditida</taxon>
        <taxon>Rhabditina</taxon>
        <taxon>Rhabditomorpha</taxon>
        <taxon>Strongyloidea</taxon>
        <taxon>Ancylostomatidae</taxon>
        <taxon>Bunostominae</taxon>
        <taxon>Necator</taxon>
    </lineage>
</organism>
<dbReference type="Proteomes" id="UP001303046">
    <property type="component" value="Unassembled WGS sequence"/>
</dbReference>
<dbReference type="EMBL" id="JAVFWL010000004">
    <property type="protein sequence ID" value="KAK6752574.1"/>
    <property type="molecule type" value="Genomic_DNA"/>
</dbReference>
<comment type="caution">
    <text evidence="2">The sequence shown here is derived from an EMBL/GenBank/DDBJ whole genome shotgun (WGS) entry which is preliminary data.</text>
</comment>
<gene>
    <name evidence="2" type="primary">Necator_chrIV.g17083</name>
    <name evidence="2" type="ORF">RB195_003785</name>
</gene>
<evidence type="ECO:0000256" key="1">
    <source>
        <dbReference type="SAM" id="MobiDB-lite"/>
    </source>
</evidence>
<name>A0ABR1DQ82_NECAM</name>
<evidence type="ECO:0000313" key="2">
    <source>
        <dbReference type="EMBL" id="KAK6752574.1"/>
    </source>
</evidence>
<reference evidence="2 3" key="1">
    <citation type="submission" date="2023-08" db="EMBL/GenBank/DDBJ databases">
        <title>A Necator americanus chromosomal reference genome.</title>
        <authorList>
            <person name="Ilik V."/>
            <person name="Petrzelkova K.J."/>
            <person name="Pardy F."/>
            <person name="Fuh T."/>
            <person name="Niatou-Singa F.S."/>
            <person name="Gouil Q."/>
            <person name="Baker L."/>
            <person name="Ritchie M.E."/>
            <person name="Jex A.R."/>
            <person name="Gazzola D."/>
            <person name="Li H."/>
            <person name="Toshio Fujiwara R."/>
            <person name="Zhan B."/>
            <person name="Aroian R.V."/>
            <person name="Pafco B."/>
            <person name="Schwarz E.M."/>
        </authorList>
    </citation>
    <scope>NUCLEOTIDE SEQUENCE [LARGE SCALE GENOMIC DNA]</scope>
    <source>
        <strain evidence="2 3">Aroian</strain>
        <tissue evidence="2">Whole animal</tissue>
    </source>
</reference>
<proteinExistence type="predicted"/>
<sequence length="90" mass="9691">MHNELKFCKGSAEDNWNEAHRVKDIANGNRTSRQAGYLIVPISDLNVVMGNFKVCCLPRSAGLSETPGTPGRPGKFGAPRISGIPARSPQ</sequence>
<protein>
    <submittedName>
        <fullName evidence="2">Uncharacterized protein</fullName>
    </submittedName>
</protein>
<accession>A0ABR1DQ82</accession>